<dbReference type="EMBL" id="JABANO010011252">
    <property type="protein sequence ID" value="KAF4743774.1"/>
    <property type="molecule type" value="Genomic_DNA"/>
</dbReference>
<accession>A0A7J6TEQ5</accession>
<organism evidence="2 3">
    <name type="scientific">Perkinsus olseni</name>
    <name type="common">Perkinsus atlanticus</name>
    <dbReference type="NCBI Taxonomy" id="32597"/>
    <lineage>
        <taxon>Eukaryota</taxon>
        <taxon>Sar</taxon>
        <taxon>Alveolata</taxon>
        <taxon>Perkinsozoa</taxon>
        <taxon>Perkinsea</taxon>
        <taxon>Perkinsida</taxon>
        <taxon>Perkinsidae</taxon>
        <taxon>Perkinsus</taxon>
    </lineage>
</organism>
<gene>
    <name evidence="2" type="ORF">FOZ63_001365</name>
</gene>
<proteinExistence type="predicted"/>
<dbReference type="Proteomes" id="UP000553632">
    <property type="component" value="Unassembled WGS sequence"/>
</dbReference>
<evidence type="ECO:0000313" key="2">
    <source>
        <dbReference type="EMBL" id="KAF4743774.1"/>
    </source>
</evidence>
<feature type="region of interest" description="Disordered" evidence="1">
    <location>
        <begin position="881"/>
        <end position="927"/>
    </location>
</feature>
<sequence>MEATTSSAAASPSEPLRVADEDVDILTNELGRAGTPEEALSLYEHNKIHFKSSARLMAAKVRALARFKDDSSATTGWMDSPAFLHFTAAVVDCSASYLGELSLWASEELITVFKALAALDIDQPFTLLAACLPERLMDLTPKNLSEYLSLLARTPEVVSDDLLSLILDELHLRKWQGGFAHQDLNSALSSLLALCRAARDNSPKVFEIFAQAADVVAQMPGSSGYFSRALDSLTTITAAPGQGMPDERSTVTIVGSGNASGATALLDRLTKEGVGQLNDMGTSELSQMASSILRRPLSSLEGGPAAAADNLAESIAEEVLRRDILLFTPNEVSELLAAFGGGYGLAKAFCRDYIPDRMSTFEVNDMVAMLYAVGTQNLDLLESMCQYMSTYNYAKMRRELRADVLCRSLHDLSLSAEATTKAKKLFEFAANDFDLAKCDSASLCELAKAMLRCKEATADKKKVFSRLCSTRTAVDDPDVLVAIAMSGVWDSGYFEEASQRQLKSKSKSAERSIYTLYAISYGLNFHIDSGWADDTTSPPDSEMWPSMEAWTTTFCRLRPFDLADQLAQPCRLNQFNALDVKALSSLLWALAATRVWNEKLILYACAHLVHRVESNNSSSISSSEAMSKCLVRAIWALAVLNAPLMKFGKAVVTLTRELEKMVDTLSPSDLVNLITALSVFVPTTLLKQHGGAELLSKACGKLVEALTGQLEKSYRPDWMATAAKALYFARVVARVPSSSGLNDTSLSAVLSARKCAPLGRLSMKAATQLGVVCHGVKADGVRVNAMALGLFPCDVLYDESKEVLEIERPNQFVRTDEGTITSICGWDQLSRECLSALGFRLTAISQAEWAALMLPPTAMASAADQLSAQIKYVKSRMRSSARPKVSEIPMLLRGRSRTRSGSSSSGASSRSSSASSSSGSSSGSSDD</sequence>
<reference evidence="2 3" key="1">
    <citation type="submission" date="2020-04" db="EMBL/GenBank/DDBJ databases">
        <title>Perkinsus olseni comparative genomics.</title>
        <authorList>
            <person name="Bogema D.R."/>
        </authorList>
    </citation>
    <scope>NUCLEOTIDE SEQUENCE [LARGE SCALE GENOMIC DNA]</scope>
    <source>
        <strain evidence="2 3">ATCC PRA-207</strain>
    </source>
</reference>
<evidence type="ECO:0000313" key="3">
    <source>
        <dbReference type="Proteomes" id="UP000553632"/>
    </source>
</evidence>
<evidence type="ECO:0000256" key="1">
    <source>
        <dbReference type="SAM" id="MobiDB-lite"/>
    </source>
</evidence>
<dbReference type="AlphaFoldDB" id="A0A7J6TEQ5"/>
<feature type="compositionally biased region" description="Low complexity" evidence="1">
    <location>
        <begin position="899"/>
        <end position="927"/>
    </location>
</feature>
<protein>
    <submittedName>
        <fullName evidence="2">Uncharacterized protein</fullName>
    </submittedName>
</protein>
<keyword evidence="3" id="KW-1185">Reference proteome</keyword>
<comment type="caution">
    <text evidence="2">The sequence shown here is derived from an EMBL/GenBank/DDBJ whole genome shotgun (WGS) entry which is preliminary data.</text>
</comment>
<name>A0A7J6TEQ5_PEROL</name>